<dbReference type="EMBL" id="JACBFH010000001">
    <property type="protein sequence ID" value="NYY96124.1"/>
    <property type="molecule type" value="Genomic_DNA"/>
</dbReference>
<name>A0A7Z0TWH0_9BRAD</name>
<accession>A0A7Z0TWH0</accession>
<proteinExistence type="predicted"/>
<dbReference type="Proteomes" id="UP000564836">
    <property type="component" value="Chromosome"/>
</dbReference>
<protein>
    <submittedName>
        <fullName evidence="1">Uncharacterized protein</fullName>
    </submittedName>
</protein>
<reference evidence="2 3" key="1">
    <citation type="journal article" date="2017" name="Syst. Appl. Microbiol.">
        <title>Soybeans inoculated with root zone soils of Canadian native legumes harbour diverse and novel Bradyrhizobium spp. that possess agricultural potential.</title>
        <authorList>
            <person name="Bromfield E.S.P."/>
            <person name="Cloutier S."/>
            <person name="Tambong J.T."/>
            <person name="Tran Thi T.V."/>
        </authorList>
    </citation>
    <scope>NUCLEOTIDE SEQUENCE [LARGE SCALE GENOMIC DNA]</scope>
    <source>
        <strain evidence="2 3">323S2</strain>
    </source>
</reference>
<dbReference type="AlphaFoldDB" id="A0A7Z0TWH0"/>
<dbReference type="EMBL" id="CP088280">
    <property type="protein sequence ID" value="UGX97089.1"/>
    <property type="molecule type" value="Genomic_DNA"/>
</dbReference>
<sequence length="134" mass="14923">MKWISERDALIAQTMAFVHSVTGKKGDFHPPERPTAAPDVPVGTVTVETVTVEIVAVDTLAVEIKPPPVPLAPPVMIPPARTSGDFRSEMQARIANFRKHQERFEREREEYCAATLTRLRAAIRDPSLRPPTEN</sequence>
<reference evidence="2 3" key="3">
    <citation type="journal article" date="2022" name="Int. J. Syst. Evol. Microbiol.">
        <title>Strains of Bradyrhizobium barranii sp. nov. associated with legumes native to Canada are symbionts of soybeans and belong to different subspecies (subsp. barranii subsp. nov. and subsp. apii subsp. nov.) and symbiovars (sv. glycinearum and sv. septentrionale).</title>
        <authorList>
            <person name="Bromfield E.S.P."/>
            <person name="Cloutier S."/>
            <person name="Wasai-Hara S."/>
            <person name="Minamisawa K."/>
        </authorList>
    </citation>
    <scope>NUCLEOTIDE SEQUENCE [LARGE SCALE GENOMIC DNA]</scope>
    <source>
        <strain evidence="2 3">323S2</strain>
    </source>
</reference>
<evidence type="ECO:0000313" key="1">
    <source>
        <dbReference type="EMBL" id="NYY96124.1"/>
    </source>
</evidence>
<dbReference type="RefSeq" id="WP_166342383.1">
    <property type="nucleotide sequence ID" value="NZ_CP088280.1"/>
</dbReference>
<reference evidence="1" key="2">
    <citation type="submission" date="2020-06" db="EMBL/GenBank/DDBJ databases">
        <title>Whole Genome Sequence of Bradyrhizobium sp. Strain 323S2.</title>
        <authorList>
            <person name="Bromfield E.S.P."/>
        </authorList>
    </citation>
    <scope>NUCLEOTIDE SEQUENCE [LARGE SCALE GENOMIC DNA]</scope>
    <source>
        <strain evidence="1">323S2</strain>
    </source>
</reference>
<organism evidence="1">
    <name type="scientific">Bradyrhizobium barranii subsp. barranii</name>
    <dbReference type="NCBI Taxonomy" id="2823807"/>
    <lineage>
        <taxon>Bacteria</taxon>
        <taxon>Pseudomonadati</taxon>
        <taxon>Pseudomonadota</taxon>
        <taxon>Alphaproteobacteria</taxon>
        <taxon>Hyphomicrobiales</taxon>
        <taxon>Nitrobacteraceae</taxon>
        <taxon>Bradyrhizobium</taxon>
        <taxon>Bradyrhizobium barranii</taxon>
    </lineage>
</organism>
<gene>
    <name evidence="2" type="ORF">G6321_00018930</name>
    <name evidence="1" type="ORF">G6321_49265</name>
</gene>
<evidence type="ECO:0000313" key="2">
    <source>
        <dbReference type="EMBL" id="UGX97089.1"/>
    </source>
</evidence>
<evidence type="ECO:0000313" key="3">
    <source>
        <dbReference type="Proteomes" id="UP000564836"/>
    </source>
</evidence>